<dbReference type="Pfam" id="PF02687">
    <property type="entry name" value="FtsX"/>
    <property type="match status" value="1"/>
</dbReference>
<comment type="subcellular location">
    <subcellularLocation>
        <location evidence="1">Cell membrane</location>
        <topology evidence="1">Multi-pass membrane protein</topology>
    </subcellularLocation>
</comment>
<comment type="similarity">
    <text evidence="2">Belongs to the ABC-4 integral membrane protein family. LolC/E subfamily.</text>
</comment>
<keyword evidence="6 8" id="KW-1133">Transmembrane helix</keyword>
<dbReference type="GO" id="GO:0098797">
    <property type="term" value="C:plasma membrane protein complex"/>
    <property type="evidence" value="ECO:0007669"/>
    <property type="project" value="TreeGrafter"/>
</dbReference>
<keyword evidence="4" id="KW-1003">Cell membrane</keyword>
<evidence type="ECO:0000259" key="10">
    <source>
        <dbReference type="Pfam" id="PF12704"/>
    </source>
</evidence>
<keyword evidence="11" id="KW-0449">Lipoprotein</keyword>
<dbReference type="InterPro" id="IPR025857">
    <property type="entry name" value="MacB_PCD"/>
</dbReference>
<keyword evidence="7 8" id="KW-0472">Membrane</keyword>
<dbReference type="InterPro" id="IPR003838">
    <property type="entry name" value="ABC3_permease_C"/>
</dbReference>
<keyword evidence="3" id="KW-0813">Transport</keyword>
<evidence type="ECO:0000259" key="9">
    <source>
        <dbReference type="Pfam" id="PF02687"/>
    </source>
</evidence>
<comment type="caution">
    <text evidence="11">The sequence shown here is derived from an EMBL/GenBank/DDBJ whole genome shotgun (WGS) entry which is preliminary data.</text>
</comment>
<dbReference type="InterPro" id="IPR011925">
    <property type="entry name" value="LolCE_TM"/>
</dbReference>
<keyword evidence="12" id="KW-1185">Reference proteome</keyword>
<evidence type="ECO:0000256" key="6">
    <source>
        <dbReference type="ARBA" id="ARBA00022989"/>
    </source>
</evidence>
<dbReference type="PANTHER" id="PTHR30489:SF0">
    <property type="entry name" value="LIPOPROTEIN-RELEASING SYSTEM TRANSMEMBRANE PROTEIN LOLE"/>
    <property type="match status" value="1"/>
</dbReference>
<dbReference type="GO" id="GO:0042953">
    <property type="term" value="P:lipoprotein transport"/>
    <property type="evidence" value="ECO:0007669"/>
    <property type="project" value="InterPro"/>
</dbReference>
<feature type="domain" description="ABC3 transporter permease C-terminal" evidence="9">
    <location>
        <begin position="274"/>
        <end position="407"/>
    </location>
</feature>
<dbReference type="NCBIfam" id="TIGR02212">
    <property type="entry name" value="lolCE"/>
    <property type="match status" value="1"/>
</dbReference>
<reference evidence="11 12" key="1">
    <citation type="submission" date="2020-08" db="EMBL/GenBank/DDBJ databases">
        <title>Genomic Encyclopedia of Type Strains, Phase IV (KMG-IV): sequencing the most valuable type-strain genomes for metagenomic binning, comparative biology and taxonomic classification.</title>
        <authorList>
            <person name="Goeker M."/>
        </authorList>
    </citation>
    <scope>NUCLEOTIDE SEQUENCE [LARGE SCALE GENOMIC DNA]</scope>
    <source>
        <strain evidence="11 12">DSM 26723</strain>
    </source>
</reference>
<evidence type="ECO:0000256" key="3">
    <source>
        <dbReference type="ARBA" id="ARBA00022448"/>
    </source>
</evidence>
<evidence type="ECO:0000313" key="11">
    <source>
        <dbReference type="EMBL" id="MBB6091818.1"/>
    </source>
</evidence>
<dbReference type="RefSeq" id="WP_184329592.1">
    <property type="nucleotide sequence ID" value="NZ_JACHHZ010000001.1"/>
</dbReference>
<sequence>MSSYELLIGRRYLRASSGNRFISFISIISMLGVAIGVAVLIVVLSVMNGFEQELRGRILSLTSHATISGFGSGIADWQTLAAKARENPEIAEAVPYVEDQVLLVTGSKSSGASVTGVLPEEERKVAAIADKMSKGSFDALAAGEYGIVLGAELAKALGVDVGGRVVIATSQPVVTPAGIMPRMRGFKVVGIFSSGMYEFDRNLAYVHMSDAARLYRMGDQVTGLRLKLNDMFTAPRVVRDLAMSFGGGYYVDDWTRKHANFFRAIQLTKSVMFVILLLVVGVAAFNIISTLVMVVKDKQSDIAILRTVGATPRSILGIFVVQGTTIGLIGTLCGVALGVLISVNLESLVHGLESLLGIQFMDAKVYFMSDLPAAVQWPDVLKISATAFGLCCLSTLYPSWRAAKTQPAQALRHE</sequence>
<gene>
    <name evidence="11" type="ORF">HNQ60_000664</name>
</gene>
<dbReference type="AlphaFoldDB" id="A0A841HHS4"/>
<organism evidence="11 12">
    <name type="scientific">Povalibacter uvarum</name>
    <dbReference type="NCBI Taxonomy" id="732238"/>
    <lineage>
        <taxon>Bacteria</taxon>
        <taxon>Pseudomonadati</taxon>
        <taxon>Pseudomonadota</taxon>
        <taxon>Gammaproteobacteria</taxon>
        <taxon>Steroidobacterales</taxon>
        <taxon>Steroidobacteraceae</taxon>
        <taxon>Povalibacter</taxon>
    </lineage>
</organism>
<feature type="transmembrane region" description="Helical" evidence="8">
    <location>
        <begin position="315"/>
        <end position="341"/>
    </location>
</feature>
<feature type="transmembrane region" description="Helical" evidence="8">
    <location>
        <begin position="21"/>
        <end position="47"/>
    </location>
</feature>
<dbReference type="Pfam" id="PF12704">
    <property type="entry name" value="MacB_PCD"/>
    <property type="match status" value="1"/>
</dbReference>
<keyword evidence="5 8" id="KW-0812">Transmembrane</keyword>
<dbReference type="Proteomes" id="UP000588068">
    <property type="component" value="Unassembled WGS sequence"/>
</dbReference>
<proteinExistence type="inferred from homology"/>
<dbReference type="InterPro" id="IPR051447">
    <property type="entry name" value="Lipoprotein-release_system"/>
</dbReference>
<evidence type="ECO:0000256" key="1">
    <source>
        <dbReference type="ARBA" id="ARBA00004651"/>
    </source>
</evidence>
<dbReference type="EMBL" id="JACHHZ010000001">
    <property type="protein sequence ID" value="MBB6091818.1"/>
    <property type="molecule type" value="Genomic_DNA"/>
</dbReference>
<evidence type="ECO:0000313" key="12">
    <source>
        <dbReference type="Proteomes" id="UP000588068"/>
    </source>
</evidence>
<dbReference type="PANTHER" id="PTHR30489">
    <property type="entry name" value="LIPOPROTEIN-RELEASING SYSTEM TRANSMEMBRANE PROTEIN LOLE"/>
    <property type="match status" value="1"/>
</dbReference>
<evidence type="ECO:0000256" key="4">
    <source>
        <dbReference type="ARBA" id="ARBA00022475"/>
    </source>
</evidence>
<evidence type="ECO:0000256" key="2">
    <source>
        <dbReference type="ARBA" id="ARBA00005236"/>
    </source>
</evidence>
<evidence type="ECO:0000256" key="5">
    <source>
        <dbReference type="ARBA" id="ARBA00022692"/>
    </source>
</evidence>
<evidence type="ECO:0000256" key="7">
    <source>
        <dbReference type="ARBA" id="ARBA00023136"/>
    </source>
</evidence>
<feature type="transmembrane region" description="Helical" evidence="8">
    <location>
        <begin position="271"/>
        <end position="295"/>
    </location>
</feature>
<feature type="domain" description="MacB-like periplasmic core" evidence="10">
    <location>
        <begin position="26"/>
        <end position="241"/>
    </location>
</feature>
<evidence type="ECO:0000256" key="8">
    <source>
        <dbReference type="SAM" id="Phobius"/>
    </source>
</evidence>
<protein>
    <submittedName>
        <fullName evidence="11">Lipoprotein-releasing system permease protein</fullName>
    </submittedName>
</protein>
<accession>A0A841HHS4</accession>
<dbReference type="GO" id="GO:0044874">
    <property type="term" value="P:lipoprotein localization to outer membrane"/>
    <property type="evidence" value="ECO:0007669"/>
    <property type="project" value="TreeGrafter"/>
</dbReference>
<name>A0A841HHS4_9GAMM</name>